<sequence length="432" mass="49200">METLINIHYFDSILYGYLEHLLTEKPSVDVLTHYGSFIEVMHKTLKETGYVLEEEIRVKYILYLINEHVIKGFFKDDMENKLLLIVRHIQEATCETYNLIQLERIFLWLCNSVIGSTSTLEKSAISRLDQKHCREITRQLLERDPKTNITTICQRSDYYLALKSEIEEEIQKLFLGFSIPLLNRMNLAPPEPLCKSVIDSIPPTPPPQFTTLPELSPEQPHHPSTGNYPLDDEDMEMTAAELASLYISGVFPGMFLDTDLGSYCASLGLPLTRTYPAPPKLPPIYHGKRVITTQKKGEAVGWSDTENMDDPQDLGHYLDGGLGGRGGAYGNFKVQKFEHYPPVAASEQRTRAGRVPLRRQWSPKEVFDFIEIYSSKKEDCMGALQLHFPFLTSTQIKEKIKNLRKAGKLPVDSTRKKTGTSTCHQVNENNTE</sequence>
<feature type="compositionally biased region" description="Polar residues" evidence="1">
    <location>
        <begin position="419"/>
        <end position="432"/>
    </location>
</feature>
<dbReference type="VEuPathDB" id="MicrosporidiaDB:NEDG_00872"/>
<evidence type="ECO:0000313" key="3">
    <source>
        <dbReference type="Proteomes" id="UP000185944"/>
    </source>
</evidence>
<feature type="region of interest" description="Disordered" evidence="1">
    <location>
        <begin position="205"/>
        <end position="230"/>
    </location>
</feature>
<keyword evidence="3" id="KW-1185">Reference proteome</keyword>
<dbReference type="AlphaFoldDB" id="A0A177EFH0"/>
<organism evidence="2 3">
    <name type="scientific">Nematocida displodere</name>
    <dbReference type="NCBI Taxonomy" id="1805483"/>
    <lineage>
        <taxon>Eukaryota</taxon>
        <taxon>Fungi</taxon>
        <taxon>Fungi incertae sedis</taxon>
        <taxon>Microsporidia</taxon>
        <taxon>Nematocida</taxon>
    </lineage>
</organism>
<dbReference type="EMBL" id="LTDL01000040">
    <property type="protein sequence ID" value="OAG29739.1"/>
    <property type="molecule type" value="Genomic_DNA"/>
</dbReference>
<protein>
    <submittedName>
        <fullName evidence="2">Uncharacterized protein</fullName>
    </submittedName>
</protein>
<dbReference type="Proteomes" id="UP000185944">
    <property type="component" value="Unassembled WGS sequence"/>
</dbReference>
<proteinExistence type="predicted"/>
<evidence type="ECO:0000313" key="2">
    <source>
        <dbReference type="EMBL" id="OAG29739.1"/>
    </source>
</evidence>
<dbReference type="GeneID" id="93647222"/>
<dbReference type="RefSeq" id="XP_067544387.1">
    <property type="nucleotide sequence ID" value="XM_067688290.1"/>
</dbReference>
<evidence type="ECO:0000256" key="1">
    <source>
        <dbReference type="SAM" id="MobiDB-lite"/>
    </source>
</evidence>
<name>A0A177EFH0_9MICR</name>
<dbReference type="OrthoDB" id="2188514at2759"/>
<reference evidence="2 3" key="1">
    <citation type="submission" date="2016-02" db="EMBL/GenBank/DDBJ databases">
        <title>Discovery of a natural microsporidian pathogen with a broad tissue tropism in Caenorhabditis elegans.</title>
        <authorList>
            <person name="Luallen R.J."/>
            <person name="Reinke A.W."/>
            <person name="Tong L."/>
            <person name="Botts M.R."/>
            <person name="Felix M.-A."/>
            <person name="Troemel E.R."/>
        </authorList>
    </citation>
    <scope>NUCLEOTIDE SEQUENCE [LARGE SCALE GENOMIC DNA]</scope>
    <source>
        <strain evidence="2 3">JUm2807</strain>
    </source>
</reference>
<gene>
    <name evidence="2" type="ORF">NEDG_00872</name>
</gene>
<feature type="region of interest" description="Disordered" evidence="1">
    <location>
        <begin position="406"/>
        <end position="432"/>
    </location>
</feature>
<accession>A0A177EFH0</accession>
<comment type="caution">
    <text evidence="2">The sequence shown here is derived from an EMBL/GenBank/DDBJ whole genome shotgun (WGS) entry which is preliminary data.</text>
</comment>